<protein>
    <submittedName>
        <fullName evidence="2">Uncharacterized protein</fullName>
    </submittedName>
</protein>
<dbReference type="Proteomes" id="UP000324897">
    <property type="component" value="Unassembled WGS sequence"/>
</dbReference>
<dbReference type="Gramene" id="TVU16811">
    <property type="protein sequence ID" value="TVU16811"/>
    <property type="gene ID" value="EJB05_36966"/>
</dbReference>
<evidence type="ECO:0000313" key="3">
    <source>
        <dbReference type="Proteomes" id="UP000324897"/>
    </source>
</evidence>
<sequence>MVAGCVKDVAVKIHHATRPSPSPWRPCVDVEPLEVGLLLRHRLIHEQATRAVPVLGAADGGKGVATRCLVARIPPSHRPAKRPAVAPVSAPLLRHRDAAPSLVPRPAVVHRPRTRAACSSAAEGKGSESTRASGIGREIQKQALSQVKWNLLRLLTRRKENGQNAAARKLTLEDSDESGEQESRCTSVPTAKEDLAFQEAYTRKQQEPSQPSHMAMVTCQIQLKTNC</sequence>
<evidence type="ECO:0000313" key="2">
    <source>
        <dbReference type="EMBL" id="TVU16811.1"/>
    </source>
</evidence>
<feature type="region of interest" description="Disordered" evidence="1">
    <location>
        <begin position="110"/>
        <end position="137"/>
    </location>
</feature>
<dbReference type="EMBL" id="RWGY01000030">
    <property type="protein sequence ID" value="TVU16811.1"/>
    <property type="molecule type" value="Genomic_DNA"/>
</dbReference>
<comment type="caution">
    <text evidence="2">The sequence shown here is derived from an EMBL/GenBank/DDBJ whole genome shotgun (WGS) entry which is preliminary data.</text>
</comment>
<accession>A0A5J9U1B6</accession>
<keyword evidence="3" id="KW-1185">Reference proteome</keyword>
<feature type="non-terminal residue" evidence="2">
    <location>
        <position position="1"/>
    </location>
</feature>
<dbReference type="AlphaFoldDB" id="A0A5J9U1B6"/>
<reference evidence="2 3" key="1">
    <citation type="journal article" date="2019" name="Sci. Rep.">
        <title>A high-quality genome of Eragrostis curvula grass provides insights into Poaceae evolution and supports new strategies to enhance forage quality.</title>
        <authorList>
            <person name="Carballo J."/>
            <person name="Santos B.A.C.M."/>
            <person name="Zappacosta D."/>
            <person name="Garbus I."/>
            <person name="Selva J.P."/>
            <person name="Gallo C.A."/>
            <person name="Diaz A."/>
            <person name="Albertini E."/>
            <person name="Caccamo M."/>
            <person name="Echenique V."/>
        </authorList>
    </citation>
    <scope>NUCLEOTIDE SEQUENCE [LARGE SCALE GENOMIC DNA]</scope>
    <source>
        <strain evidence="3">cv. Victoria</strain>
        <tissue evidence="2">Leaf</tissue>
    </source>
</reference>
<proteinExistence type="predicted"/>
<gene>
    <name evidence="2" type="ORF">EJB05_36966</name>
</gene>
<name>A0A5J9U1B6_9POAL</name>
<organism evidence="2 3">
    <name type="scientific">Eragrostis curvula</name>
    <name type="common">weeping love grass</name>
    <dbReference type="NCBI Taxonomy" id="38414"/>
    <lineage>
        <taxon>Eukaryota</taxon>
        <taxon>Viridiplantae</taxon>
        <taxon>Streptophyta</taxon>
        <taxon>Embryophyta</taxon>
        <taxon>Tracheophyta</taxon>
        <taxon>Spermatophyta</taxon>
        <taxon>Magnoliopsida</taxon>
        <taxon>Liliopsida</taxon>
        <taxon>Poales</taxon>
        <taxon>Poaceae</taxon>
        <taxon>PACMAD clade</taxon>
        <taxon>Chloridoideae</taxon>
        <taxon>Eragrostideae</taxon>
        <taxon>Eragrostidinae</taxon>
        <taxon>Eragrostis</taxon>
    </lineage>
</organism>
<feature type="region of interest" description="Disordered" evidence="1">
    <location>
        <begin position="166"/>
        <end position="191"/>
    </location>
</feature>
<evidence type="ECO:0000256" key="1">
    <source>
        <dbReference type="SAM" id="MobiDB-lite"/>
    </source>
</evidence>